<feature type="transmembrane region" description="Helical" evidence="17">
    <location>
        <begin position="183"/>
        <end position="205"/>
    </location>
</feature>
<feature type="domain" description="Response regulatory" evidence="19">
    <location>
        <begin position="1010"/>
        <end position="1127"/>
    </location>
</feature>
<dbReference type="SMART" id="SM00388">
    <property type="entry name" value="HisKA"/>
    <property type="match status" value="1"/>
</dbReference>
<evidence type="ECO:0000256" key="7">
    <source>
        <dbReference type="ARBA" id="ARBA00022679"/>
    </source>
</evidence>
<evidence type="ECO:0000256" key="14">
    <source>
        <dbReference type="PROSITE-ProRule" id="PRU00169"/>
    </source>
</evidence>
<dbReference type="Gene3D" id="3.40.50.2300">
    <property type="match status" value="2"/>
</dbReference>
<dbReference type="PROSITE" id="PS50110">
    <property type="entry name" value="RESPONSE_REGULATORY"/>
    <property type="match status" value="2"/>
</dbReference>
<feature type="domain" description="HAMP" evidence="20">
    <location>
        <begin position="206"/>
        <end position="260"/>
    </location>
</feature>
<dbReference type="CDD" id="cd16922">
    <property type="entry name" value="HATPase_EvgS-ArcB-TorS-like"/>
    <property type="match status" value="1"/>
</dbReference>
<dbReference type="PRINTS" id="PR00344">
    <property type="entry name" value="BCTRLSENSOR"/>
</dbReference>
<feature type="coiled-coil region" evidence="15">
    <location>
        <begin position="431"/>
        <end position="532"/>
    </location>
</feature>
<dbReference type="InterPro" id="IPR001789">
    <property type="entry name" value="Sig_transdc_resp-reg_receiver"/>
</dbReference>
<feature type="region of interest" description="Disordered" evidence="16">
    <location>
        <begin position="841"/>
        <end position="860"/>
    </location>
</feature>
<keyword evidence="11" id="KW-0902">Two-component regulatory system</keyword>
<dbReference type="InterPro" id="IPR003018">
    <property type="entry name" value="GAF"/>
</dbReference>
<evidence type="ECO:0000256" key="15">
    <source>
        <dbReference type="SAM" id="Coils"/>
    </source>
</evidence>
<dbReference type="Pfam" id="PF00672">
    <property type="entry name" value="HAMP"/>
    <property type="match status" value="1"/>
</dbReference>
<dbReference type="InterPro" id="IPR004358">
    <property type="entry name" value="Sig_transdc_His_kin-like_C"/>
</dbReference>
<evidence type="ECO:0000256" key="8">
    <source>
        <dbReference type="ARBA" id="ARBA00022741"/>
    </source>
</evidence>
<dbReference type="Proteomes" id="UP000531594">
    <property type="component" value="Unassembled WGS sequence"/>
</dbReference>
<evidence type="ECO:0000259" key="18">
    <source>
        <dbReference type="PROSITE" id="PS50109"/>
    </source>
</evidence>
<protein>
    <recommendedName>
        <fullName evidence="13">Circadian input-output histidine kinase CikA</fullName>
        <ecNumber evidence="4">2.7.13.3</ecNumber>
    </recommendedName>
</protein>
<evidence type="ECO:0000259" key="20">
    <source>
        <dbReference type="PROSITE" id="PS50885"/>
    </source>
</evidence>
<keyword evidence="22" id="KW-1185">Reference proteome</keyword>
<dbReference type="InterPro" id="IPR005467">
    <property type="entry name" value="His_kinase_dom"/>
</dbReference>
<dbReference type="SUPFAM" id="SSF55874">
    <property type="entry name" value="ATPase domain of HSP90 chaperone/DNA topoisomerase II/histidine kinase"/>
    <property type="match status" value="1"/>
</dbReference>
<name>A0A7X0HU82_9BACI</name>
<gene>
    <name evidence="21" type="ORF">HNR53_003561</name>
</gene>
<feature type="region of interest" description="Disordered" evidence="16">
    <location>
        <begin position="801"/>
        <end position="826"/>
    </location>
</feature>
<proteinExistence type="inferred from homology"/>
<dbReference type="CDD" id="cd14686">
    <property type="entry name" value="bZIP"/>
    <property type="match status" value="1"/>
</dbReference>
<keyword evidence="7 21" id="KW-0808">Transferase</keyword>
<dbReference type="PROSITE" id="PS50109">
    <property type="entry name" value="HIS_KIN"/>
    <property type="match status" value="1"/>
</dbReference>
<comment type="similarity">
    <text evidence="3">In the N-terminal section; belongs to the phytochrome family.</text>
</comment>
<dbReference type="GO" id="GO:0005886">
    <property type="term" value="C:plasma membrane"/>
    <property type="evidence" value="ECO:0007669"/>
    <property type="project" value="UniProtKB-SubCell"/>
</dbReference>
<dbReference type="Pfam" id="PF12729">
    <property type="entry name" value="4HB_MCP_1"/>
    <property type="match status" value="1"/>
</dbReference>
<evidence type="ECO:0000256" key="17">
    <source>
        <dbReference type="SAM" id="Phobius"/>
    </source>
</evidence>
<dbReference type="PANTHER" id="PTHR45339">
    <property type="entry name" value="HYBRID SIGNAL TRANSDUCTION HISTIDINE KINASE J"/>
    <property type="match status" value="1"/>
</dbReference>
<dbReference type="SUPFAM" id="SSF52172">
    <property type="entry name" value="CheY-like"/>
    <property type="match status" value="2"/>
</dbReference>
<dbReference type="InterPro" id="IPR036097">
    <property type="entry name" value="HisK_dim/P_sf"/>
</dbReference>
<keyword evidence="17" id="KW-1133">Transmembrane helix</keyword>
<dbReference type="InterPro" id="IPR047347">
    <property type="entry name" value="YvaQ-like_sensor"/>
</dbReference>
<evidence type="ECO:0000313" key="22">
    <source>
        <dbReference type="Proteomes" id="UP000531594"/>
    </source>
</evidence>
<dbReference type="Pfam" id="PF00072">
    <property type="entry name" value="Response_reg"/>
    <property type="match status" value="2"/>
</dbReference>
<feature type="domain" description="Histidine kinase" evidence="18">
    <location>
        <begin position="542"/>
        <end position="770"/>
    </location>
</feature>
<keyword evidence="10" id="KW-0067">ATP-binding</keyword>
<dbReference type="EC" id="2.7.13.3" evidence="4"/>
<dbReference type="InterPro" id="IPR036890">
    <property type="entry name" value="HATPase_C_sf"/>
</dbReference>
<reference evidence="21 22" key="1">
    <citation type="submission" date="2020-08" db="EMBL/GenBank/DDBJ databases">
        <title>Genomic Encyclopedia of Type Strains, Phase IV (KMG-IV): sequencing the most valuable type-strain genomes for metagenomic binning, comparative biology and taxonomic classification.</title>
        <authorList>
            <person name="Goeker M."/>
        </authorList>
    </citation>
    <scope>NUCLEOTIDE SEQUENCE [LARGE SCALE GENOMIC DNA]</scope>
    <source>
        <strain evidence="21 22">DSM 5391</strain>
    </source>
</reference>
<dbReference type="FunFam" id="3.30.565.10:FF:000010">
    <property type="entry name" value="Sensor histidine kinase RcsC"/>
    <property type="match status" value="1"/>
</dbReference>
<evidence type="ECO:0000256" key="16">
    <source>
        <dbReference type="SAM" id="MobiDB-lite"/>
    </source>
</evidence>
<keyword evidence="17" id="KW-0812">Transmembrane</keyword>
<keyword evidence="5" id="KW-1003">Cell membrane</keyword>
<dbReference type="AlphaFoldDB" id="A0A7X0HU82"/>
<dbReference type="GO" id="GO:0000155">
    <property type="term" value="F:phosphorelay sensor kinase activity"/>
    <property type="evidence" value="ECO:0007669"/>
    <property type="project" value="InterPro"/>
</dbReference>
<dbReference type="GO" id="GO:0005524">
    <property type="term" value="F:ATP binding"/>
    <property type="evidence" value="ECO:0007669"/>
    <property type="project" value="UniProtKB-KW"/>
</dbReference>
<comment type="caution">
    <text evidence="21">The sequence shown here is derived from an EMBL/GenBank/DDBJ whole genome shotgun (WGS) entry which is preliminary data.</text>
</comment>
<evidence type="ECO:0000256" key="9">
    <source>
        <dbReference type="ARBA" id="ARBA00022777"/>
    </source>
</evidence>
<dbReference type="InterPro" id="IPR024478">
    <property type="entry name" value="HlyB_4HB_MCP"/>
</dbReference>
<evidence type="ECO:0000256" key="2">
    <source>
        <dbReference type="ARBA" id="ARBA00004651"/>
    </source>
</evidence>
<evidence type="ECO:0000256" key="12">
    <source>
        <dbReference type="ARBA" id="ARBA00023136"/>
    </source>
</evidence>
<accession>A0A7X0HU82</accession>
<sequence>MKIRTKLLLAISTLPALLVVSLFLAWYQNVHLDRASKSVKNSYEASNLAREIRGEMKNQGIQLRNIIIYTDEQAIQREITSLQGNSELISQDLKKLEAIIKTPEQKQLILALESANAEYNHHKNQVIALVTENKKAEAAQLINEGAVTFQSEFSQGVTDITNTFHANLGTALKNMVEDFRKGLLAAELMLAAVIILVTGILLRNIGMMSSRLKSMSSVMNSIATGKTGLSSRVQVSGNNEMDTVAESFNFMAETLEQQQQKEQELTWMKTNLAQITAMLSGTHDVETLGRTFLSKLVPLVESSHAVFYVQDMEEPNGKPLYRMAASYAFQERKHGINTIRPGEGLIGQAILEKEPIILTNVPSDYVQITSGLGAATPLNLYVMPICFEGEVKAVLELATFKPYSETQKIFLEELARDVSVILESVMSRIQLAKLLGESQTLMEEIQAQAEELENQQEELRETNEELEEQAQALRQSEEKLQMQQEELEQTNKELEEQAKSLKEQNSRFERMNQALEKARAELEAKAQQLTLSSKYKSEFLANISHELRTPLNSLLILSKLLVDNPDKNLTTKQVEYAKTIFASGSDLLSLINDLLDLAKIESGKMTVNAGKVMLKDVADFIESNFRHVAEQKNVKFTILVNENVPAFLYSDEVRVEQVLKNLLSNAFKFTSQGEVRLEIGLHPQTGSGAGARPMVAFVVKDTGIGISEEKQQLIFDAFQQADGTTSRKYGGTGLGLSISKQIAELLGGKIEVESHPGKGSTFTFYVADLDSSVLAAVEAGANDPEQAPPSSWAEVIVPAKLDGDVPERREERAAKAEGKSGTEPMLNHAETAAANSASLNVNSELNPGEDSETQEHPAADSRHIKRLLIVDDDLKQRNSIMELIGDMDFIMKAVATGSEVMEQLKVNHFDCLILDLGLADTCGCELLEKVKGSDEQNNLRVFIYTGRDLTSKEEFQLSKFAHTIIIKNEHSPERLKAELQLYLNEGSQQTVSNRPAKECQDFASVLKGKKVLLVDDDVRNVFALTNILELNGMKTVFAENGREGLEQLKQNPDTDLILMDIMMPEMDGFEAIRKIREMPLFQKLPIIAITAKAMKEDREKCMEAGASDYITKPIEPDRFISLVKVWLYEKHGKNKGTVLLFP</sequence>
<dbReference type="Gene3D" id="3.30.565.10">
    <property type="entry name" value="Histidine kinase-like ATPase, C-terminal domain"/>
    <property type="match status" value="1"/>
</dbReference>
<dbReference type="SMART" id="SM00448">
    <property type="entry name" value="REC"/>
    <property type="match status" value="2"/>
</dbReference>
<evidence type="ECO:0000256" key="13">
    <source>
        <dbReference type="ARBA" id="ARBA00074306"/>
    </source>
</evidence>
<comment type="subcellular location">
    <subcellularLocation>
        <location evidence="2">Cell membrane</location>
        <topology evidence="2">Multi-pass membrane protein</topology>
    </subcellularLocation>
</comment>
<dbReference type="InterPro" id="IPR011006">
    <property type="entry name" value="CheY-like_superfamily"/>
</dbReference>
<dbReference type="SUPFAM" id="SSF55781">
    <property type="entry name" value="GAF domain-like"/>
    <property type="match status" value="1"/>
</dbReference>
<evidence type="ECO:0000256" key="5">
    <source>
        <dbReference type="ARBA" id="ARBA00022475"/>
    </source>
</evidence>
<dbReference type="Gene3D" id="1.10.287.130">
    <property type="match status" value="1"/>
</dbReference>
<dbReference type="InterPro" id="IPR003660">
    <property type="entry name" value="HAMP_dom"/>
</dbReference>
<dbReference type="EMBL" id="JACHGK010000014">
    <property type="protein sequence ID" value="MBB6446896.1"/>
    <property type="molecule type" value="Genomic_DNA"/>
</dbReference>
<evidence type="ECO:0000256" key="4">
    <source>
        <dbReference type="ARBA" id="ARBA00012438"/>
    </source>
</evidence>
<dbReference type="Pfam" id="PF13185">
    <property type="entry name" value="GAF_2"/>
    <property type="match status" value="1"/>
</dbReference>
<dbReference type="Gene3D" id="6.10.340.10">
    <property type="match status" value="1"/>
</dbReference>
<keyword evidence="15" id="KW-0175">Coiled coil</keyword>
<evidence type="ECO:0000256" key="10">
    <source>
        <dbReference type="ARBA" id="ARBA00022840"/>
    </source>
</evidence>
<dbReference type="CDD" id="cd06225">
    <property type="entry name" value="HAMP"/>
    <property type="match status" value="1"/>
</dbReference>
<dbReference type="Pfam" id="PF00512">
    <property type="entry name" value="HisKA"/>
    <property type="match status" value="1"/>
</dbReference>
<dbReference type="CDD" id="cd00082">
    <property type="entry name" value="HisKA"/>
    <property type="match status" value="1"/>
</dbReference>
<evidence type="ECO:0000256" key="11">
    <source>
        <dbReference type="ARBA" id="ARBA00023012"/>
    </source>
</evidence>
<comment type="catalytic activity">
    <reaction evidence="1">
        <text>ATP + protein L-histidine = ADP + protein N-phospho-L-histidine.</text>
        <dbReference type="EC" id="2.7.13.3"/>
    </reaction>
</comment>
<dbReference type="SMART" id="SM00304">
    <property type="entry name" value="HAMP"/>
    <property type="match status" value="1"/>
</dbReference>
<dbReference type="RefSeq" id="WP_184528315.1">
    <property type="nucleotide sequence ID" value="NZ_JACHGK010000014.1"/>
</dbReference>
<evidence type="ECO:0000256" key="3">
    <source>
        <dbReference type="ARBA" id="ARBA00006402"/>
    </source>
</evidence>
<evidence type="ECO:0000256" key="1">
    <source>
        <dbReference type="ARBA" id="ARBA00000085"/>
    </source>
</evidence>
<dbReference type="PROSITE" id="PS50885">
    <property type="entry name" value="HAMP"/>
    <property type="match status" value="1"/>
</dbReference>
<dbReference type="SMART" id="SM00387">
    <property type="entry name" value="HATPase_c"/>
    <property type="match status" value="1"/>
</dbReference>
<evidence type="ECO:0000259" key="19">
    <source>
        <dbReference type="PROSITE" id="PS50110"/>
    </source>
</evidence>
<dbReference type="Gene3D" id="3.30.450.40">
    <property type="match status" value="1"/>
</dbReference>
<dbReference type="CDD" id="cd17546">
    <property type="entry name" value="REC_hyHK_CKI1_RcsC-like"/>
    <property type="match status" value="1"/>
</dbReference>
<dbReference type="SUPFAM" id="SSF47384">
    <property type="entry name" value="Homodimeric domain of signal transducing histidine kinase"/>
    <property type="match status" value="1"/>
</dbReference>
<evidence type="ECO:0000313" key="21">
    <source>
        <dbReference type="EMBL" id="MBB6446896.1"/>
    </source>
</evidence>
<organism evidence="21 22">
    <name type="scientific">Bacillus benzoevorans</name>
    <dbReference type="NCBI Taxonomy" id="1456"/>
    <lineage>
        <taxon>Bacteria</taxon>
        <taxon>Bacillati</taxon>
        <taxon>Bacillota</taxon>
        <taxon>Bacilli</taxon>
        <taxon>Bacillales</taxon>
        <taxon>Bacillaceae</taxon>
        <taxon>Bacillus</taxon>
    </lineage>
</organism>
<dbReference type="Pfam" id="PF02518">
    <property type="entry name" value="HATPase_c"/>
    <property type="match status" value="1"/>
</dbReference>
<dbReference type="InterPro" id="IPR029016">
    <property type="entry name" value="GAF-like_dom_sf"/>
</dbReference>
<dbReference type="CDD" id="cd19411">
    <property type="entry name" value="MCP2201-like_sensor"/>
    <property type="match status" value="1"/>
</dbReference>
<dbReference type="InterPro" id="IPR003661">
    <property type="entry name" value="HisK_dim/P_dom"/>
</dbReference>
<keyword evidence="8" id="KW-0547">Nucleotide-binding</keyword>
<feature type="compositionally biased region" description="Basic and acidic residues" evidence="16">
    <location>
        <begin position="801"/>
        <end position="820"/>
    </location>
</feature>
<dbReference type="InterPro" id="IPR003594">
    <property type="entry name" value="HATPase_dom"/>
</dbReference>
<evidence type="ECO:0000256" key="6">
    <source>
        <dbReference type="ARBA" id="ARBA00022553"/>
    </source>
</evidence>
<feature type="modified residue" description="4-aspartylphosphate" evidence="14">
    <location>
        <position position="1060"/>
    </location>
</feature>
<feature type="modified residue" description="4-aspartylphosphate" evidence="14">
    <location>
        <position position="915"/>
    </location>
</feature>
<dbReference type="PANTHER" id="PTHR45339:SF1">
    <property type="entry name" value="HYBRID SIGNAL TRANSDUCTION HISTIDINE KINASE J"/>
    <property type="match status" value="1"/>
</dbReference>
<feature type="domain" description="Response regulatory" evidence="19">
    <location>
        <begin position="866"/>
        <end position="982"/>
    </location>
</feature>
<keyword evidence="12 17" id="KW-0472">Membrane</keyword>
<keyword evidence="6 14" id="KW-0597">Phosphoprotein</keyword>
<keyword evidence="9 21" id="KW-0418">Kinase</keyword>